<dbReference type="Gene3D" id="3.30.565.10">
    <property type="entry name" value="Histidine kinase-like ATPase, C-terminal domain"/>
    <property type="match status" value="1"/>
</dbReference>
<evidence type="ECO:0000256" key="9">
    <source>
        <dbReference type="ARBA" id="ARBA00023012"/>
    </source>
</evidence>
<dbReference type="InterPro" id="IPR003661">
    <property type="entry name" value="HisK_dim/P_dom"/>
</dbReference>
<keyword evidence="17" id="KW-1185">Reference proteome</keyword>
<dbReference type="SMART" id="SM00304">
    <property type="entry name" value="HAMP"/>
    <property type="match status" value="1"/>
</dbReference>
<dbReference type="OrthoDB" id="9786919at2"/>
<dbReference type="PROSITE" id="PS50885">
    <property type="entry name" value="HAMP"/>
    <property type="match status" value="1"/>
</dbReference>
<dbReference type="Pfam" id="PF00512">
    <property type="entry name" value="HisKA"/>
    <property type="match status" value="1"/>
</dbReference>
<evidence type="ECO:0000313" key="16">
    <source>
        <dbReference type="EMBL" id="OPC80367.1"/>
    </source>
</evidence>
<evidence type="ECO:0000256" key="1">
    <source>
        <dbReference type="ARBA" id="ARBA00000085"/>
    </source>
</evidence>
<dbReference type="GO" id="GO:0000155">
    <property type="term" value="F:phosphorelay sensor kinase activity"/>
    <property type="evidence" value="ECO:0007669"/>
    <property type="project" value="InterPro"/>
</dbReference>
<dbReference type="InterPro" id="IPR036890">
    <property type="entry name" value="HATPase_C_sf"/>
</dbReference>
<dbReference type="SUPFAM" id="SSF47384">
    <property type="entry name" value="Homodimeric domain of signal transducing histidine kinase"/>
    <property type="match status" value="1"/>
</dbReference>
<accession>A0A1T3NTZ9</accession>
<feature type="domain" description="Histidine kinase" evidence="14">
    <location>
        <begin position="251"/>
        <end position="464"/>
    </location>
</feature>
<keyword evidence="9" id="KW-0902">Two-component regulatory system</keyword>
<keyword evidence="6 12" id="KW-0812">Transmembrane</keyword>
<feature type="signal peptide" evidence="13">
    <location>
        <begin position="1"/>
        <end position="24"/>
    </location>
</feature>
<dbReference type="CDD" id="cd00082">
    <property type="entry name" value="HisKA"/>
    <property type="match status" value="1"/>
</dbReference>
<dbReference type="AlphaFoldDB" id="A0A1T3NTZ9"/>
<name>A0A1T3NTZ9_9ACTN</name>
<reference evidence="16 17" key="1">
    <citation type="submission" date="2017-03" db="EMBL/GenBank/DDBJ databases">
        <title>Draft genome sequence of Streptomyces scabrisporus NF3, endophyte isolated from Amphipterygium adstringens.</title>
        <authorList>
            <person name="Vazquez M."/>
            <person name="Ceapa C.D."/>
            <person name="Rodriguez Luna D."/>
            <person name="Sanchez Esquivel S."/>
        </authorList>
    </citation>
    <scope>NUCLEOTIDE SEQUENCE [LARGE SCALE GENOMIC DNA]</scope>
    <source>
        <strain evidence="16 17">NF3</strain>
    </source>
</reference>
<dbReference type="EC" id="2.7.13.3" evidence="3"/>
<keyword evidence="7 16" id="KW-0418">Kinase</keyword>
<dbReference type="InterPro" id="IPR004358">
    <property type="entry name" value="Sig_transdc_His_kin-like_C"/>
</dbReference>
<dbReference type="CDD" id="cd06225">
    <property type="entry name" value="HAMP"/>
    <property type="match status" value="1"/>
</dbReference>
<evidence type="ECO:0000256" key="10">
    <source>
        <dbReference type="ARBA" id="ARBA00023136"/>
    </source>
</evidence>
<sequence length="469" mass="49806">MSRHLPLRARLALLTALAVALAVAAAAVTCWVLTRNQLREQMDRTLATTGTPFLNPRGGQATTIADICLRPAPPFQRGLLTYQVVRGDGWFCTQQGSSAVPVSPVPVTEDDKAVAANTSGTKKVVFHDATTKSGQHVRVMTQHVSRDTAVSVSRPLDEIESSLDSLATWLVAVSAIGILGAATLGLLVARAALRPVDRLTEAAEHVARTEDLDTVIPVAGKDEIARLGRSFNAMTASLQASRLRQQRLIADAGHELRTPLTSLRTNTDLLLRSEQTGRSIPPADKERLLHNVKAQLVELSDLVGDLLLLARPDHVEGRPPAEAAALHTAVERAAERARLRAPDARIVVDVSPWYVRGEPAALERAVVNLLDNALKFGGPEGVVTVRLADGRLTVRDHGPGIAAADAPYVFERFWRAPAARGLPGSGLGLSIVARTVADGGGTVTLEPAADGPGTIARIHLPGTRETPPG</sequence>
<dbReference type="SMART" id="SM00387">
    <property type="entry name" value="HATPase_c"/>
    <property type="match status" value="1"/>
</dbReference>
<feature type="transmembrane region" description="Helical" evidence="12">
    <location>
        <begin position="166"/>
        <end position="189"/>
    </location>
</feature>
<evidence type="ECO:0000256" key="3">
    <source>
        <dbReference type="ARBA" id="ARBA00012438"/>
    </source>
</evidence>
<evidence type="ECO:0000256" key="12">
    <source>
        <dbReference type="SAM" id="Phobius"/>
    </source>
</evidence>
<keyword evidence="13" id="KW-0732">Signal</keyword>
<evidence type="ECO:0000256" key="8">
    <source>
        <dbReference type="ARBA" id="ARBA00022989"/>
    </source>
</evidence>
<evidence type="ECO:0000256" key="5">
    <source>
        <dbReference type="ARBA" id="ARBA00022679"/>
    </source>
</evidence>
<dbReference type="Pfam" id="PF00672">
    <property type="entry name" value="HAMP"/>
    <property type="match status" value="1"/>
</dbReference>
<dbReference type="SMART" id="SM00388">
    <property type="entry name" value="HisKA"/>
    <property type="match status" value="1"/>
</dbReference>
<dbReference type="SUPFAM" id="SSF55874">
    <property type="entry name" value="ATPase domain of HSP90 chaperone/DNA topoisomerase II/histidine kinase"/>
    <property type="match status" value="1"/>
</dbReference>
<evidence type="ECO:0000256" key="2">
    <source>
        <dbReference type="ARBA" id="ARBA00004236"/>
    </source>
</evidence>
<dbReference type="Gene3D" id="6.10.340.10">
    <property type="match status" value="1"/>
</dbReference>
<organism evidence="16 17">
    <name type="scientific">Embleya scabrispora</name>
    <dbReference type="NCBI Taxonomy" id="159449"/>
    <lineage>
        <taxon>Bacteria</taxon>
        <taxon>Bacillati</taxon>
        <taxon>Actinomycetota</taxon>
        <taxon>Actinomycetes</taxon>
        <taxon>Kitasatosporales</taxon>
        <taxon>Streptomycetaceae</taxon>
        <taxon>Embleya</taxon>
    </lineage>
</organism>
<dbReference type="InterPro" id="IPR050428">
    <property type="entry name" value="TCS_sensor_his_kinase"/>
</dbReference>
<protein>
    <recommendedName>
        <fullName evidence="3">histidine kinase</fullName>
        <ecNumber evidence="3">2.7.13.3</ecNumber>
    </recommendedName>
</protein>
<dbReference type="Pfam" id="PF02518">
    <property type="entry name" value="HATPase_c"/>
    <property type="match status" value="1"/>
</dbReference>
<comment type="catalytic activity">
    <reaction evidence="1">
        <text>ATP + protein L-histidine = ADP + protein N-phospho-L-histidine.</text>
        <dbReference type="EC" id="2.7.13.3"/>
    </reaction>
</comment>
<dbReference type="EMBL" id="MWQN01000001">
    <property type="protein sequence ID" value="OPC80367.1"/>
    <property type="molecule type" value="Genomic_DNA"/>
</dbReference>
<feature type="domain" description="HAMP" evidence="15">
    <location>
        <begin position="190"/>
        <end position="243"/>
    </location>
</feature>
<dbReference type="Proteomes" id="UP000190037">
    <property type="component" value="Unassembled WGS sequence"/>
</dbReference>
<dbReference type="PROSITE" id="PS50109">
    <property type="entry name" value="HIS_KIN"/>
    <property type="match status" value="1"/>
</dbReference>
<dbReference type="STRING" id="159449.B4N89_04865"/>
<dbReference type="PANTHER" id="PTHR45436:SF5">
    <property type="entry name" value="SENSOR HISTIDINE KINASE TRCS"/>
    <property type="match status" value="1"/>
</dbReference>
<dbReference type="SUPFAM" id="SSF158472">
    <property type="entry name" value="HAMP domain-like"/>
    <property type="match status" value="1"/>
</dbReference>
<dbReference type="InterPro" id="IPR005467">
    <property type="entry name" value="His_kinase_dom"/>
</dbReference>
<dbReference type="Gene3D" id="1.10.287.130">
    <property type="match status" value="1"/>
</dbReference>
<gene>
    <name evidence="16" type="ORF">B4N89_04865</name>
</gene>
<keyword evidence="4" id="KW-0597">Phosphoprotein</keyword>
<feature type="region of interest" description="Disordered" evidence="11">
    <location>
        <begin position="448"/>
        <end position="469"/>
    </location>
</feature>
<keyword evidence="8 12" id="KW-1133">Transmembrane helix</keyword>
<keyword evidence="10 12" id="KW-0472">Membrane</keyword>
<comment type="caution">
    <text evidence="16">The sequence shown here is derived from an EMBL/GenBank/DDBJ whole genome shotgun (WGS) entry which is preliminary data.</text>
</comment>
<evidence type="ECO:0000313" key="17">
    <source>
        <dbReference type="Proteomes" id="UP000190037"/>
    </source>
</evidence>
<dbReference type="RefSeq" id="WP_078974625.1">
    <property type="nucleotide sequence ID" value="NZ_MWQN01000001.1"/>
</dbReference>
<evidence type="ECO:0000256" key="13">
    <source>
        <dbReference type="SAM" id="SignalP"/>
    </source>
</evidence>
<evidence type="ECO:0000256" key="7">
    <source>
        <dbReference type="ARBA" id="ARBA00022777"/>
    </source>
</evidence>
<dbReference type="InterPro" id="IPR003660">
    <property type="entry name" value="HAMP_dom"/>
</dbReference>
<dbReference type="InterPro" id="IPR036097">
    <property type="entry name" value="HisK_dim/P_sf"/>
</dbReference>
<dbReference type="PRINTS" id="PR00344">
    <property type="entry name" value="BCTRLSENSOR"/>
</dbReference>
<dbReference type="InterPro" id="IPR003594">
    <property type="entry name" value="HATPase_dom"/>
</dbReference>
<evidence type="ECO:0000256" key="6">
    <source>
        <dbReference type="ARBA" id="ARBA00022692"/>
    </source>
</evidence>
<keyword evidence="5" id="KW-0808">Transferase</keyword>
<dbReference type="CDD" id="cd00075">
    <property type="entry name" value="HATPase"/>
    <property type="match status" value="1"/>
</dbReference>
<evidence type="ECO:0000256" key="4">
    <source>
        <dbReference type="ARBA" id="ARBA00022553"/>
    </source>
</evidence>
<evidence type="ECO:0000259" key="15">
    <source>
        <dbReference type="PROSITE" id="PS50885"/>
    </source>
</evidence>
<comment type="subcellular location">
    <subcellularLocation>
        <location evidence="2">Cell membrane</location>
    </subcellularLocation>
</comment>
<feature type="chain" id="PRO_5039485270" description="histidine kinase" evidence="13">
    <location>
        <begin position="25"/>
        <end position="469"/>
    </location>
</feature>
<evidence type="ECO:0000256" key="11">
    <source>
        <dbReference type="SAM" id="MobiDB-lite"/>
    </source>
</evidence>
<dbReference type="PANTHER" id="PTHR45436">
    <property type="entry name" value="SENSOR HISTIDINE KINASE YKOH"/>
    <property type="match status" value="1"/>
</dbReference>
<proteinExistence type="predicted"/>
<dbReference type="GO" id="GO:0005886">
    <property type="term" value="C:plasma membrane"/>
    <property type="evidence" value="ECO:0007669"/>
    <property type="project" value="UniProtKB-SubCell"/>
</dbReference>
<evidence type="ECO:0000259" key="14">
    <source>
        <dbReference type="PROSITE" id="PS50109"/>
    </source>
</evidence>